<evidence type="ECO:0000256" key="1">
    <source>
        <dbReference type="ARBA" id="ARBA00022741"/>
    </source>
</evidence>
<reference evidence="6 7" key="1">
    <citation type="journal article" date="2021" name="Elife">
        <title>Chloroplast acquisition without the gene transfer in kleptoplastic sea slugs, Plakobranchus ocellatus.</title>
        <authorList>
            <person name="Maeda T."/>
            <person name="Takahashi S."/>
            <person name="Yoshida T."/>
            <person name="Shimamura S."/>
            <person name="Takaki Y."/>
            <person name="Nagai Y."/>
            <person name="Toyoda A."/>
            <person name="Suzuki Y."/>
            <person name="Arimoto A."/>
            <person name="Ishii H."/>
            <person name="Satoh N."/>
            <person name="Nishiyama T."/>
            <person name="Hasebe M."/>
            <person name="Maruyama T."/>
            <person name="Minagawa J."/>
            <person name="Obokata J."/>
            <person name="Shigenobu S."/>
        </authorList>
    </citation>
    <scope>NUCLEOTIDE SEQUENCE [LARGE SCALE GENOMIC DNA]</scope>
</reference>
<keyword evidence="1" id="KW-0547">Nucleotide-binding</keyword>
<organism evidence="6 7">
    <name type="scientific">Plakobranchus ocellatus</name>
    <dbReference type="NCBI Taxonomy" id="259542"/>
    <lineage>
        <taxon>Eukaryota</taxon>
        <taxon>Metazoa</taxon>
        <taxon>Spiralia</taxon>
        <taxon>Lophotrochozoa</taxon>
        <taxon>Mollusca</taxon>
        <taxon>Gastropoda</taxon>
        <taxon>Heterobranchia</taxon>
        <taxon>Euthyneura</taxon>
        <taxon>Panpulmonata</taxon>
        <taxon>Sacoglossa</taxon>
        <taxon>Placobranchoidea</taxon>
        <taxon>Plakobranchidae</taxon>
        <taxon>Plakobranchus</taxon>
    </lineage>
</organism>
<dbReference type="PANTHER" id="PTHR47960">
    <property type="entry name" value="DEAD-BOX ATP-DEPENDENT RNA HELICASE 50"/>
    <property type="match status" value="1"/>
</dbReference>
<dbReference type="SMART" id="SM00487">
    <property type="entry name" value="DEXDc"/>
    <property type="match status" value="1"/>
</dbReference>
<evidence type="ECO:0000313" key="6">
    <source>
        <dbReference type="EMBL" id="GFO46712.1"/>
    </source>
</evidence>
<dbReference type="InterPro" id="IPR011545">
    <property type="entry name" value="DEAD/DEAH_box_helicase_dom"/>
</dbReference>
<dbReference type="SUPFAM" id="SSF52540">
    <property type="entry name" value="P-loop containing nucleoside triphosphate hydrolases"/>
    <property type="match status" value="1"/>
</dbReference>
<evidence type="ECO:0000313" key="7">
    <source>
        <dbReference type="Proteomes" id="UP000735302"/>
    </source>
</evidence>
<dbReference type="FunFam" id="3.40.50.300:FF:000652">
    <property type="entry name" value="ATP-dependent RNA helicase DDX1"/>
    <property type="match status" value="1"/>
</dbReference>
<dbReference type="InterPro" id="IPR027417">
    <property type="entry name" value="P-loop_NTPase"/>
</dbReference>
<feature type="non-terminal residue" evidence="6">
    <location>
        <position position="1"/>
    </location>
</feature>
<proteinExistence type="predicted"/>
<keyword evidence="2" id="KW-0378">Hydrolase</keyword>
<dbReference type="GO" id="GO:0004386">
    <property type="term" value="F:helicase activity"/>
    <property type="evidence" value="ECO:0007669"/>
    <property type="project" value="UniProtKB-KW"/>
</dbReference>
<evidence type="ECO:0000256" key="4">
    <source>
        <dbReference type="ARBA" id="ARBA00022840"/>
    </source>
</evidence>
<gene>
    <name evidence="6" type="ORF">PoB_007321700</name>
</gene>
<feature type="domain" description="Helicase ATP-binding" evidence="5">
    <location>
        <begin position="23"/>
        <end position="186"/>
    </location>
</feature>
<dbReference type="EMBL" id="BLXT01008205">
    <property type="protein sequence ID" value="GFO46712.1"/>
    <property type="molecule type" value="Genomic_DNA"/>
</dbReference>
<sequence length="186" mass="20170">NAEMKFNFGNQEFKYPPKDGYIAICNAPADNCIGSKIVGQGAANAAPASNAPQAIIIEPSRELAEQTLTQLQKFKKYISNPEVRELLIIGGVNVRDQTEVLAKGVDIVVATPGRLEDLISTGKLALHQCRFFVLDECDGLLSAGYGDLINRLHGQIPKVTNDGKRLQMIVCSATLHSFDVKKMAVS</sequence>
<comment type="caution">
    <text evidence="6">The sequence shown here is derived from an EMBL/GenBank/DDBJ whole genome shotgun (WGS) entry which is preliminary data.</text>
</comment>
<evidence type="ECO:0000259" key="5">
    <source>
        <dbReference type="PROSITE" id="PS51192"/>
    </source>
</evidence>
<evidence type="ECO:0000256" key="2">
    <source>
        <dbReference type="ARBA" id="ARBA00022801"/>
    </source>
</evidence>
<dbReference type="Proteomes" id="UP000735302">
    <property type="component" value="Unassembled WGS sequence"/>
</dbReference>
<keyword evidence="7" id="KW-1185">Reference proteome</keyword>
<dbReference type="PROSITE" id="PS51192">
    <property type="entry name" value="HELICASE_ATP_BIND_1"/>
    <property type="match status" value="1"/>
</dbReference>
<dbReference type="GO" id="GO:0005524">
    <property type="term" value="F:ATP binding"/>
    <property type="evidence" value="ECO:0007669"/>
    <property type="project" value="UniProtKB-KW"/>
</dbReference>
<dbReference type="GO" id="GO:0003676">
    <property type="term" value="F:nucleic acid binding"/>
    <property type="evidence" value="ECO:0007669"/>
    <property type="project" value="InterPro"/>
</dbReference>
<evidence type="ECO:0000256" key="3">
    <source>
        <dbReference type="ARBA" id="ARBA00022806"/>
    </source>
</evidence>
<keyword evidence="3 6" id="KW-0347">Helicase</keyword>
<dbReference type="Pfam" id="PF00270">
    <property type="entry name" value="DEAD"/>
    <property type="match status" value="1"/>
</dbReference>
<dbReference type="AlphaFoldDB" id="A0AAV4DQX4"/>
<protein>
    <submittedName>
        <fullName evidence="6">ATP-dependent RNA helicase ddx1</fullName>
    </submittedName>
</protein>
<name>A0AAV4DQX4_9GAST</name>
<keyword evidence="4" id="KW-0067">ATP-binding</keyword>
<accession>A0AAV4DQX4</accession>
<dbReference type="InterPro" id="IPR014001">
    <property type="entry name" value="Helicase_ATP-bd"/>
</dbReference>
<dbReference type="Gene3D" id="3.40.50.300">
    <property type="entry name" value="P-loop containing nucleotide triphosphate hydrolases"/>
    <property type="match status" value="1"/>
</dbReference>
<dbReference type="GO" id="GO:0016787">
    <property type="term" value="F:hydrolase activity"/>
    <property type="evidence" value="ECO:0007669"/>
    <property type="project" value="UniProtKB-KW"/>
</dbReference>